<gene>
    <name evidence="1" type="ORF">EVAR_64905_1</name>
</gene>
<sequence>MQILQYRTGVNGHLIADCMALGHRRYRIPHAYTIEEDFFKTPLKELLLLDVLNALIDHIKEDVSDCSRRQKKKKKCKRNEE</sequence>
<reference evidence="1 2" key="1">
    <citation type="journal article" date="2019" name="Commun. Biol.">
        <title>The bagworm genome reveals a unique fibroin gene that provides high tensile strength.</title>
        <authorList>
            <person name="Kono N."/>
            <person name="Nakamura H."/>
            <person name="Ohtoshi R."/>
            <person name="Tomita M."/>
            <person name="Numata K."/>
            <person name="Arakawa K."/>
        </authorList>
    </citation>
    <scope>NUCLEOTIDE SEQUENCE [LARGE SCALE GENOMIC DNA]</scope>
</reference>
<name>A0A4C2A0C1_EUMVA</name>
<evidence type="ECO:0000313" key="2">
    <source>
        <dbReference type="Proteomes" id="UP000299102"/>
    </source>
</evidence>
<proteinExistence type="predicted"/>
<dbReference type="AlphaFoldDB" id="A0A4C2A0C1"/>
<keyword evidence="2" id="KW-1185">Reference proteome</keyword>
<organism evidence="1 2">
    <name type="scientific">Eumeta variegata</name>
    <name type="common">Bagworm moth</name>
    <name type="synonym">Eumeta japonica</name>
    <dbReference type="NCBI Taxonomy" id="151549"/>
    <lineage>
        <taxon>Eukaryota</taxon>
        <taxon>Metazoa</taxon>
        <taxon>Ecdysozoa</taxon>
        <taxon>Arthropoda</taxon>
        <taxon>Hexapoda</taxon>
        <taxon>Insecta</taxon>
        <taxon>Pterygota</taxon>
        <taxon>Neoptera</taxon>
        <taxon>Endopterygota</taxon>
        <taxon>Lepidoptera</taxon>
        <taxon>Glossata</taxon>
        <taxon>Ditrysia</taxon>
        <taxon>Tineoidea</taxon>
        <taxon>Psychidae</taxon>
        <taxon>Oiketicinae</taxon>
        <taxon>Eumeta</taxon>
    </lineage>
</organism>
<dbReference type="EMBL" id="BGZK01002353">
    <property type="protein sequence ID" value="GBP93232.1"/>
    <property type="molecule type" value="Genomic_DNA"/>
</dbReference>
<comment type="caution">
    <text evidence="1">The sequence shown here is derived from an EMBL/GenBank/DDBJ whole genome shotgun (WGS) entry which is preliminary data.</text>
</comment>
<protein>
    <submittedName>
        <fullName evidence="1">Uncharacterized protein</fullName>
    </submittedName>
</protein>
<dbReference type="Proteomes" id="UP000299102">
    <property type="component" value="Unassembled WGS sequence"/>
</dbReference>
<evidence type="ECO:0000313" key="1">
    <source>
        <dbReference type="EMBL" id="GBP93232.1"/>
    </source>
</evidence>
<accession>A0A4C2A0C1</accession>